<dbReference type="SUPFAM" id="SSF81383">
    <property type="entry name" value="F-box domain"/>
    <property type="match status" value="1"/>
</dbReference>
<dbReference type="SUPFAM" id="SSF52047">
    <property type="entry name" value="RNI-like"/>
    <property type="match status" value="1"/>
</dbReference>
<gene>
    <name evidence="2" type="ORF">C8Q71DRAFT_739039</name>
</gene>
<dbReference type="InterPro" id="IPR032675">
    <property type="entry name" value="LRR_dom_sf"/>
</dbReference>
<dbReference type="Gene3D" id="3.80.10.10">
    <property type="entry name" value="Ribonuclease Inhibitor"/>
    <property type="match status" value="1"/>
</dbReference>
<dbReference type="InterPro" id="IPR001810">
    <property type="entry name" value="F-box_dom"/>
</dbReference>
<name>A0ABQ8KSP9_9APHY</name>
<proteinExistence type="predicted"/>
<accession>A0ABQ8KSP9</accession>
<evidence type="ECO:0000313" key="3">
    <source>
        <dbReference type="Proteomes" id="UP000814176"/>
    </source>
</evidence>
<reference evidence="2 3" key="1">
    <citation type="journal article" date="2021" name="Environ. Microbiol.">
        <title>Gene family expansions and transcriptome signatures uncover fungal adaptations to wood decay.</title>
        <authorList>
            <person name="Hage H."/>
            <person name="Miyauchi S."/>
            <person name="Viragh M."/>
            <person name="Drula E."/>
            <person name="Min B."/>
            <person name="Chaduli D."/>
            <person name="Navarro D."/>
            <person name="Favel A."/>
            <person name="Norest M."/>
            <person name="Lesage-Meessen L."/>
            <person name="Balint B."/>
            <person name="Merenyi Z."/>
            <person name="de Eugenio L."/>
            <person name="Morin E."/>
            <person name="Martinez A.T."/>
            <person name="Baldrian P."/>
            <person name="Stursova M."/>
            <person name="Martinez M.J."/>
            <person name="Novotny C."/>
            <person name="Magnuson J.K."/>
            <person name="Spatafora J.W."/>
            <person name="Maurice S."/>
            <person name="Pangilinan J."/>
            <person name="Andreopoulos W."/>
            <person name="LaButti K."/>
            <person name="Hundley H."/>
            <person name="Na H."/>
            <person name="Kuo A."/>
            <person name="Barry K."/>
            <person name="Lipzen A."/>
            <person name="Henrissat B."/>
            <person name="Riley R."/>
            <person name="Ahrendt S."/>
            <person name="Nagy L.G."/>
            <person name="Grigoriev I.V."/>
            <person name="Martin F."/>
            <person name="Rosso M.N."/>
        </authorList>
    </citation>
    <scope>NUCLEOTIDE SEQUENCE [LARGE SCALE GENOMIC DNA]</scope>
    <source>
        <strain evidence="2 3">CIRM-BRFM 1785</strain>
    </source>
</reference>
<dbReference type="GeneID" id="72003426"/>
<comment type="caution">
    <text evidence="2">The sequence shown here is derived from an EMBL/GenBank/DDBJ whole genome shotgun (WGS) entry which is preliminary data.</text>
</comment>
<dbReference type="PANTHER" id="PTHR38926">
    <property type="entry name" value="F-BOX DOMAIN CONTAINING PROTEIN, EXPRESSED"/>
    <property type="match status" value="1"/>
</dbReference>
<dbReference type="Proteomes" id="UP000814176">
    <property type="component" value="Unassembled WGS sequence"/>
</dbReference>
<keyword evidence="3" id="KW-1185">Reference proteome</keyword>
<dbReference type="Gene3D" id="1.20.1280.50">
    <property type="match status" value="1"/>
</dbReference>
<dbReference type="Pfam" id="PF12937">
    <property type="entry name" value="F-box-like"/>
    <property type="match status" value="1"/>
</dbReference>
<organism evidence="2 3">
    <name type="scientific">Rhodofomes roseus</name>
    <dbReference type="NCBI Taxonomy" id="34475"/>
    <lineage>
        <taxon>Eukaryota</taxon>
        <taxon>Fungi</taxon>
        <taxon>Dikarya</taxon>
        <taxon>Basidiomycota</taxon>
        <taxon>Agaricomycotina</taxon>
        <taxon>Agaricomycetes</taxon>
        <taxon>Polyporales</taxon>
        <taxon>Rhodofomes</taxon>
    </lineage>
</organism>
<sequence length="627" mass="70972">MQSTELEPSTSQGSRPGNIAARRGQLLEELVRLHARNVEVKAEINALSPICRLPDELLVAIFMYCVALQGDLDTVWTENSAYFPGQRQRPYSWIVLSQVCRQWRRVALDFPALWSSVFLAAGEDFIAEVLRRSQRMPLDVVVWVDSFVANDKARTLRLVLGELSRCRSLRITMPDAYVPPELENNPAPELRTLKIRNTCTNYPSAPPEFTRLFRGRAPRLECLDLAGRATFDWPLLVSSTLRHLTLSQVDKHSQLDVVQLLTRLRGLPLLETLRLDHALTPCFKFPRNTVLPPPSSINLPRLKSLHITSNLRTCTTLVETLSIPSLNSFSAEIEWRDEVGELGQYVAKLTSTLGHATQNIYALALRHVGPDVHLCCYKQAQNAILTGMRSSNDDGPFCIRLVFVELLYRMEARLPDVFSRLSFAPSIKNLHIEDLALSEALTGTVFRQCEGVTSLRVTNRPAVEVVRVLGGYARWTRPRQQSDYQHQHRPAPYLLPHLEVLMFQCISFGELADGLENTLVQRYEDGAQIKEIHLTECRHITSASVNYLRRVAVEVKWDGVVVADSREATPDLHRQVVRPRMGDNHGPVSQFMPMIPPNAPYIGVPYTAWHYVPAPPLLPLHRPEGRH</sequence>
<dbReference type="PANTHER" id="PTHR38926:SF5">
    <property type="entry name" value="F-BOX AND LEUCINE-RICH REPEAT PROTEIN 6"/>
    <property type="match status" value="1"/>
</dbReference>
<evidence type="ECO:0000313" key="2">
    <source>
        <dbReference type="EMBL" id="KAH9841840.1"/>
    </source>
</evidence>
<evidence type="ECO:0000259" key="1">
    <source>
        <dbReference type="Pfam" id="PF12937"/>
    </source>
</evidence>
<dbReference type="EMBL" id="JADCUA010000003">
    <property type="protein sequence ID" value="KAH9841840.1"/>
    <property type="molecule type" value="Genomic_DNA"/>
</dbReference>
<protein>
    <recommendedName>
        <fullName evidence="1">F-box domain-containing protein</fullName>
    </recommendedName>
</protein>
<dbReference type="RefSeq" id="XP_047783139.1">
    <property type="nucleotide sequence ID" value="XM_047922694.1"/>
</dbReference>
<feature type="domain" description="F-box" evidence="1">
    <location>
        <begin position="50"/>
        <end position="119"/>
    </location>
</feature>
<dbReference type="InterPro" id="IPR036047">
    <property type="entry name" value="F-box-like_dom_sf"/>
</dbReference>